<dbReference type="InterPro" id="IPR010065">
    <property type="entry name" value="AA_ABC_transptr_permease_3TM"/>
</dbReference>
<evidence type="ECO:0000256" key="5">
    <source>
        <dbReference type="ARBA" id="ARBA00022989"/>
    </source>
</evidence>
<sequence length="296" mass="31989">MSANTVLYDHPGPRARVRNAVLSVVFGVALAGLLWWVYAKFDQAGQWEGSLWQPYTEASTWTQFILPGLRQTLFAALTGMVLSLAFGIIFAVGRLSDRWWISVPAGAVVEFFRAVPLLLMIFFIFYGVPFLIQGPVPAFWAVVIGLTLYNGSVLAEAFRAGIRSVPSGQAEAAYAVGLRKSQVMRLILIPQAARAMLPVIVSQLVVLLKDTALGYIVAFPELMQRGVNDLAANRGNIVAAAMVVAAIYIVINSLLSMLATWLDQRGNRRAGRMARRPATGAGPTTLGGATVLEPQG</sequence>
<dbReference type="RefSeq" id="WP_377515467.1">
    <property type="nucleotide sequence ID" value="NZ_JBHSQS010000026.1"/>
</dbReference>
<dbReference type="NCBIfam" id="TIGR01726">
    <property type="entry name" value="HEQRo_perm_3TM"/>
    <property type="match status" value="1"/>
</dbReference>
<evidence type="ECO:0000256" key="7">
    <source>
        <dbReference type="RuleBase" id="RU363032"/>
    </source>
</evidence>
<proteinExistence type="inferred from homology"/>
<keyword evidence="6 7" id="KW-0472">Membrane</keyword>
<organism evidence="10 11">
    <name type="scientific">Micromonospora vulcania</name>
    <dbReference type="NCBI Taxonomy" id="1441873"/>
    <lineage>
        <taxon>Bacteria</taxon>
        <taxon>Bacillati</taxon>
        <taxon>Actinomycetota</taxon>
        <taxon>Actinomycetes</taxon>
        <taxon>Micromonosporales</taxon>
        <taxon>Micromonosporaceae</taxon>
        <taxon>Micromonospora</taxon>
    </lineage>
</organism>
<evidence type="ECO:0000313" key="11">
    <source>
        <dbReference type="Proteomes" id="UP001596226"/>
    </source>
</evidence>
<evidence type="ECO:0000313" key="10">
    <source>
        <dbReference type="EMBL" id="MFC5927130.1"/>
    </source>
</evidence>
<keyword evidence="4 7" id="KW-0812">Transmembrane</keyword>
<evidence type="ECO:0000256" key="6">
    <source>
        <dbReference type="ARBA" id="ARBA00023136"/>
    </source>
</evidence>
<dbReference type="PROSITE" id="PS50928">
    <property type="entry name" value="ABC_TM1"/>
    <property type="match status" value="1"/>
</dbReference>
<feature type="transmembrane region" description="Helical" evidence="7">
    <location>
        <begin position="114"/>
        <end position="132"/>
    </location>
</feature>
<reference evidence="11" key="1">
    <citation type="journal article" date="2019" name="Int. J. Syst. Evol. Microbiol.">
        <title>The Global Catalogue of Microorganisms (GCM) 10K type strain sequencing project: providing services to taxonomists for standard genome sequencing and annotation.</title>
        <authorList>
            <consortium name="The Broad Institute Genomics Platform"/>
            <consortium name="The Broad Institute Genome Sequencing Center for Infectious Disease"/>
            <person name="Wu L."/>
            <person name="Ma J."/>
        </authorList>
    </citation>
    <scope>NUCLEOTIDE SEQUENCE [LARGE SCALE GENOMIC DNA]</scope>
    <source>
        <strain evidence="11">CGMCC 4.7144</strain>
    </source>
</reference>
<keyword evidence="2 7" id="KW-0813">Transport</keyword>
<protein>
    <submittedName>
        <fullName evidence="10">Amino acid ABC transporter permease</fullName>
    </submittedName>
</protein>
<dbReference type="Pfam" id="PF00528">
    <property type="entry name" value="BPD_transp_1"/>
    <property type="match status" value="1"/>
</dbReference>
<dbReference type="InterPro" id="IPR043429">
    <property type="entry name" value="ArtM/GltK/GlnP/TcyL/YhdX-like"/>
</dbReference>
<feature type="transmembrane region" description="Helical" evidence="7">
    <location>
        <begin position="195"/>
        <end position="217"/>
    </location>
</feature>
<dbReference type="PANTHER" id="PTHR30614:SF21">
    <property type="entry name" value="AMINO ACID ABC TRANSPORTER PERMEASE"/>
    <property type="match status" value="1"/>
</dbReference>
<feature type="domain" description="ABC transmembrane type-1" evidence="9">
    <location>
        <begin position="69"/>
        <end position="255"/>
    </location>
</feature>
<evidence type="ECO:0000256" key="3">
    <source>
        <dbReference type="ARBA" id="ARBA00022475"/>
    </source>
</evidence>
<feature type="compositionally biased region" description="Low complexity" evidence="8">
    <location>
        <begin position="276"/>
        <end position="290"/>
    </location>
</feature>
<keyword evidence="5 7" id="KW-1133">Transmembrane helix</keyword>
<keyword evidence="3" id="KW-1003">Cell membrane</keyword>
<evidence type="ECO:0000256" key="8">
    <source>
        <dbReference type="SAM" id="MobiDB-lite"/>
    </source>
</evidence>
<dbReference type="InterPro" id="IPR000515">
    <property type="entry name" value="MetI-like"/>
</dbReference>
<name>A0ABW1HCD5_9ACTN</name>
<gene>
    <name evidence="10" type="ORF">ACFQGL_27705</name>
</gene>
<dbReference type="EMBL" id="JBHSQS010000026">
    <property type="protein sequence ID" value="MFC5927130.1"/>
    <property type="molecule type" value="Genomic_DNA"/>
</dbReference>
<accession>A0ABW1HCD5</accession>
<keyword evidence="11" id="KW-1185">Reference proteome</keyword>
<feature type="region of interest" description="Disordered" evidence="8">
    <location>
        <begin position="272"/>
        <end position="296"/>
    </location>
</feature>
<feature type="transmembrane region" description="Helical" evidence="7">
    <location>
        <begin position="237"/>
        <end position="262"/>
    </location>
</feature>
<comment type="similarity">
    <text evidence="7">Belongs to the binding-protein-dependent transport system permease family.</text>
</comment>
<feature type="transmembrane region" description="Helical" evidence="7">
    <location>
        <begin position="20"/>
        <end position="38"/>
    </location>
</feature>
<feature type="transmembrane region" description="Helical" evidence="7">
    <location>
        <begin position="138"/>
        <end position="158"/>
    </location>
</feature>
<dbReference type="PANTHER" id="PTHR30614">
    <property type="entry name" value="MEMBRANE COMPONENT OF AMINO ACID ABC TRANSPORTER"/>
    <property type="match status" value="1"/>
</dbReference>
<dbReference type="Proteomes" id="UP001596226">
    <property type="component" value="Unassembled WGS sequence"/>
</dbReference>
<comment type="caution">
    <text evidence="10">The sequence shown here is derived from an EMBL/GenBank/DDBJ whole genome shotgun (WGS) entry which is preliminary data.</text>
</comment>
<feature type="transmembrane region" description="Helical" evidence="7">
    <location>
        <begin position="73"/>
        <end position="93"/>
    </location>
</feature>
<evidence type="ECO:0000256" key="4">
    <source>
        <dbReference type="ARBA" id="ARBA00022692"/>
    </source>
</evidence>
<evidence type="ECO:0000256" key="1">
    <source>
        <dbReference type="ARBA" id="ARBA00004651"/>
    </source>
</evidence>
<dbReference type="InterPro" id="IPR035906">
    <property type="entry name" value="MetI-like_sf"/>
</dbReference>
<dbReference type="SUPFAM" id="SSF161098">
    <property type="entry name" value="MetI-like"/>
    <property type="match status" value="1"/>
</dbReference>
<evidence type="ECO:0000259" key="9">
    <source>
        <dbReference type="PROSITE" id="PS50928"/>
    </source>
</evidence>
<dbReference type="CDD" id="cd06261">
    <property type="entry name" value="TM_PBP2"/>
    <property type="match status" value="1"/>
</dbReference>
<dbReference type="Gene3D" id="1.10.3720.10">
    <property type="entry name" value="MetI-like"/>
    <property type="match status" value="1"/>
</dbReference>
<evidence type="ECO:0000256" key="2">
    <source>
        <dbReference type="ARBA" id="ARBA00022448"/>
    </source>
</evidence>
<comment type="subcellular location">
    <subcellularLocation>
        <location evidence="1 7">Cell membrane</location>
        <topology evidence="1 7">Multi-pass membrane protein</topology>
    </subcellularLocation>
</comment>